<dbReference type="PROSITE" id="PS50123">
    <property type="entry name" value="CHER"/>
    <property type="match status" value="1"/>
</dbReference>
<dbReference type="PANTHER" id="PTHR24422:SF19">
    <property type="entry name" value="CHEMOTAXIS PROTEIN METHYLTRANSFERASE"/>
    <property type="match status" value="1"/>
</dbReference>
<dbReference type="PANTHER" id="PTHR24422">
    <property type="entry name" value="CHEMOTAXIS PROTEIN METHYLTRANSFERASE"/>
    <property type="match status" value="1"/>
</dbReference>
<keyword evidence="4" id="KW-0808">Transferase</keyword>
<accession>A0ABU4HWI3</accession>
<dbReference type="InterPro" id="IPR022641">
    <property type="entry name" value="CheR_N"/>
</dbReference>
<evidence type="ECO:0000259" key="7">
    <source>
        <dbReference type="PROSITE" id="PS50123"/>
    </source>
</evidence>
<keyword evidence="5" id="KW-0949">S-adenosyl-L-methionine</keyword>
<protein>
    <recommendedName>
        <fullName evidence="2">protein-glutamate O-methyltransferase</fullName>
        <ecNumber evidence="2">2.1.1.80</ecNumber>
    </recommendedName>
</protein>
<evidence type="ECO:0000256" key="4">
    <source>
        <dbReference type="ARBA" id="ARBA00022679"/>
    </source>
</evidence>
<feature type="domain" description="CheR-type methyltransferase" evidence="7">
    <location>
        <begin position="22"/>
        <end position="289"/>
    </location>
</feature>
<evidence type="ECO:0000256" key="5">
    <source>
        <dbReference type="ARBA" id="ARBA00022691"/>
    </source>
</evidence>
<dbReference type="Pfam" id="PF01739">
    <property type="entry name" value="CheR"/>
    <property type="match status" value="1"/>
</dbReference>
<dbReference type="InterPro" id="IPR036804">
    <property type="entry name" value="CheR_N_sf"/>
</dbReference>
<feature type="region of interest" description="Disordered" evidence="6">
    <location>
        <begin position="1"/>
        <end position="24"/>
    </location>
</feature>
<dbReference type="PRINTS" id="PR00996">
    <property type="entry name" value="CHERMTFRASE"/>
</dbReference>
<proteinExistence type="predicted"/>
<keyword evidence="9" id="KW-1185">Reference proteome</keyword>
<gene>
    <name evidence="8" type="ORF">R7226_25290</name>
</gene>
<evidence type="ECO:0000313" key="9">
    <source>
        <dbReference type="Proteomes" id="UP001284601"/>
    </source>
</evidence>
<comment type="catalytic activity">
    <reaction evidence="1">
        <text>L-glutamyl-[protein] + S-adenosyl-L-methionine = [protein]-L-glutamate 5-O-methyl ester + S-adenosyl-L-homocysteine</text>
        <dbReference type="Rhea" id="RHEA:24452"/>
        <dbReference type="Rhea" id="RHEA-COMP:10208"/>
        <dbReference type="Rhea" id="RHEA-COMP:10311"/>
        <dbReference type="ChEBI" id="CHEBI:29973"/>
        <dbReference type="ChEBI" id="CHEBI:57856"/>
        <dbReference type="ChEBI" id="CHEBI:59789"/>
        <dbReference type="ChEBI" id="CHEBI:82795"/>
        <dbReference type="EC" id="2.1.1.80"/>
    </reaction>
</comment>
<dbReference type="InterPro" id="IPR029063">
    <property type="entry name" value="SAM-dependent_MTases_sf"/>
</dbReference>
<dbReference type="Gene3D" id="3.40.50.150">
    <property type="entry name" value="Vaccinia Virus protein VP39"/>
    <property type="match status" value="1"/>
</dbReference>
<dbReference type="SMART" id="SM00138">
    <property type="entry name" value="MeTrc"/>
    <property type="match status" value="1"/>
</dbReference>
<dbReference type="InterPro" id="IPR022642">
    <property type="entry name" value="CheR_C"/>
</dbReference>
<dbReference type="RefSeq" id="WP_318600156.1">
    <property type="nucleotide sequence ID" value="NZ_JAWSTH010000098.1"/>
</dbReference>
<dbReference type="Proteomes" id="UP001284601">
    <property type="component" value="Unassembled WGS sequence"/>
</dbReference>
<reference evidence="9" key="1">
    <citation type="submission" date="2023-07" db="EMBL/GenBank/DDBJ databases">
        <title>Conexibacter stalactiti sp. nov., isolated from stalactites in a lava cave and emended description of the genus Conexibacter.</title>
        <authorList>
            <person name="Lee S.D."/>
        </authorList>
    </citation>
    <scope>NUCLEOTIDE SEQUENCE [LARGE SCALE GENOMIC DNA]</scope>
    <source>
        <strain evidence="9">KCTC 39840</strain>
    </source>
</reference>
<dbReference type="InterPro" id="IPR000780">
    <property type="entry name" value="CheR_MeTrfase"/>
</dbReference>
<dbReference type="EC" id="2.1.1.80" evidence="2"/>
<dbReference type="EMBL" id="JAWSTH010000098">
    <property type="protein sequence ID" value="MDW5597691.1"/>
    <property type="molecule type" value="Genomic_DNA"/>
</dbReference>
<dbReference type="SUPFAM" id="SSF47757">
    <property type="entry name" value="Chemotaxis receptor methyltransferase CheR, N-terminal domain"/>
    <property type="match status" value="1"/>
</dbReference>
<name>A0ABU4HWI3_9ACTN</name>
<dbReference type="Pfam" id="PF03705">
    <property type="entry name" value="CheR_N"/>
    <property type="match status" value="1"/>
</dbReference>
<comment type="caution">
    <text evidence="8">The sequence shown here is derived from an EMBL/GenBank/DDBJ whole genome shotgun (WGS) entry which is preliminary data.</text>
</comment>
<sequence length="289" mass="33038">MSAEPLGLRPRVPSEDLARGARSSTPATVAADDYTQFCEGIRALTRIDLLQYKRGQMERRIRSFAQRRGVTDLTAYLAQLRKDRAEVDEFLDRVTINVSQLWRNPEQWTVLERQVLPELIASATAGRVRAWSAGCSYGAEAYTLAALCRQLDPRTRATIVGTDIDRRMVDRARLGRFSDEDARSASKRVLERWFTRDGDEWQASRELQALCQFEVGDLLRVQPRRDAYDLVLCRNTVIYFTEDVRDALHERLVTSLRPGGYLVIGSTERVSRPRELGLVATHPFTYRKS</sequence>
<dbReference type="InterPro" id="IPR050903">
    <property type="entry name" value="Bact_Chemotaxis_MeTrfase"/>
</dbReference>
<evidence type="ECO:0000256" key="6">
    <source>
        <dbReference type="SAM" id="MobiDB-lite"/>
    </source>
</evidence>
<organism evidence="8 9">
    <name type="scientific">Conexibacter stalactiti</name>
    <dbReference type="NCBI Taxonomy" id="1940611"/>
    <lineage>
        <taxon>Bacteria</taxon>
        <taxon>Bacillati</taxon>
        <taxon>Actinomycetota</taxon>
        <taxon>Thermoleophilia</taxon>
        <taxon>Solirubrobacterales</taxon>
        <taxon>Conexibacteraceae</taxon>
        <taxon>Conexibacter</taxon>
    </lineage>
</organism>
<dbReference type="SUPFAM" id="SSF53335">
    <property type="entry name" value="S-adenosyl-L-methionine-dependent methyltransferases"/>
    <property type="match status" value="1"/>
</dbReference>
<keyword evidence="3" id="KW-0489">Methyltransferase</keyword>
<dbReference type="CDD" id="cd02440">
    <property type="entry name" value="AdoMet_MTases"/>
    <property type="match status" value="1"/>
</dbReference>
<dbReference type="Gene3D" id="1.10.155.10">
    <property type="entry name" value="Chemotaxis receptor methyltransferase CheR, N-terminal domain"/>
    <property type="match status" value="1"/>
</dbReference>
<evidence type="ECO:0000256" key="3">
    <source>
        <dbReference type="ARBA" id="ARBA00022603"/>
    </source>
</evidence>
<evidence type="ECO:0000256" key="2">
    <source>
        <dbReference type="ARBA" id="ARBA00012534"/>
    </source>
</evidence>
<evidence type="ECO:0000313" key="8">
    <source>
        <dbReference type="EMBL" id="MDW5597691.1"/>
    </source>
</evidence>
<evidence type="ECO:0000256" key="1">
    <source>
        <dbReference type="ARBA" id="ARBA00001541"/>
    </source>
</evidence>